<proteinExistence type="predicted"/>
<dbReference type="SUPFAM" id="SSF48403">
    <property type="entry name" value="Ankyrin repeat"/>
    <property type="match status" value="1"/>
</dbReference>
<feature type="repeat" description="ANK" evidence="3">
    <location>
        <begin position="172"/>
        <end position="200"/>
    </location>
</feature>
<organism evidence="4 5">
    <name type="scientific">Trichogramma kaykai</name>
    <dbReference type="NCBI Taxonomy" id="54128"/>
    <lineage>
        <taxon>Eukaryota</taxon>
        <taxon>Metazoa</taxon>
        <taxon>Ecdysozoa</taxon>
        <taxon>Arthropoda</taxon>
        <taxon>Hexapoda</taxon>
        <taxon>Insecta</taxon>
        <taxon>Pterygota</taxon>
        <taxon>Neoptera</taxon>
        <taxon>Endopterygota</taxon>
        <taxon>Hymenoptera</taxon>
        <taxon>Apocrita</taxon>
        <taxon>Proctotrupomorpha</taxon>
        <taxon>Chalcidoidea</taxon>
        <taxon>Trichogrammatidae</taxon>
        <taxon>Trichogramma</taxon>
    </lineage>
</organism>
<evidence type="ECO:0000313" key="5">
    <source>
        <dbReference type="Proteomes" id="UP001627154"/>
    </source>
</evidence>
<keyword evidence="5" id="KW-1185">Reference proteome</keyword>
<dbReference type="SMART" id="SM00248">
    <property type="entry name" value="ANK"/>
    <property type="match status" value="5"/>
</dbReference>
<evidence type="ECO:0000313" key="4">
    <source>
        <dbReference type="EMBL" id="KAL3391960.1"/>
    </source>
</evidence>
<sequence>MLLQCAEVVEQFLELGQDPNCLWSETGDSPLLMAADNENERVVELLLENGADPNLAAKDGLTPLHCISFSYNEQMVMKFFKINNDKYQPLLINAQNYLGSTPLHCATECSSNETVEWLLRKGAIPNLVNEKGQTPLHFICHRDNDSEDFAKIFFEINNEKHQMVEVNAPDKLGRTPLQLAVTNLQPLTAEILLSRGADMSCIVFPTEIQFPEGFKPRFEENWLNMKFRLVSGAVAVVECLKKKGYQLD</sequence>
<accession>A0ABD2WFY1</accession>
<keyword evidence="1" id="KW-0677">Repeat</keyword>
<dbReference type="Pfam" id="PF12796">
    <property type="entry name" value="Ank_2"/>
    <property type="match status" value="2"/>
</dbReference>
<comment type="caution">
    <text evidence="4">The sequence shown here is derived from an EMBL/GenBank/DDBJ whole genome shotgun (WGS) entry which is preliminary data.</text>
</comment>
<dbReference type="PROSITE" id="PS50297">
    <property type="entry name" value="ANK_REP_REGION"/>
    <property type="match status" value="3"/>
</dbReference>
<feature type="repeat" description="ANK" evidence="3">
    <location>
        <begin position="26"/>
        <end position="58"/>
    </location>
</feature>
<gene>
    <name evidence="4" type="ORF">TKK_013293</name>
</gene>
<feature type="repeat" description="ANK" evidence="3">
    <location>
        <begin position="98"/>
        <end position="130"/>
    </location>
</feature>
<evidence type="ECO:0000256" key="3">
    <source>
        <dbReference type="PROSITE-ProRule" id="PRU00023"/>
    </source>
</evidence>
<dbReference type="PROSITE" id="PS50088">
    <property type="entry name" value="ANK_REPEAT"/>
    <property type="match status" value="3"/>
</dbReference>
<keyword evidence="2 3" id="KW-0040">ANK repeat</keyword>
<dbReference type="InterPro" id="IPR002110">
    <property type="entry name" value="Ankyrin_rpt"/>
</dbReference>
<protein>
    <submittedName>
        <fullName evidence="4">Uncharacterized protein</fullName>
    </submittedName>
</protein>
<dbReference type="EMBL" id="JBJJXI010000107">
    <property type="protein sequence ID" value="KAL3391960.1"/>
    <property type="molecule type" value="Genomic_DNA"/>
</dbReference>
<dbReference type="PANTHER" id="PTHR24124:SF14">
    <property type="entry name" value="CHROMOSOME UNDETERMINED SCAFFOLD_25, WHOLE GENOME SHOTGUN SEQUENCE"/>
    <property type="match status" value="1"/>
</dbReference>
<evidence type="ECO:0000256" key="1">
    <source>
        <dbReference type="ARBA" id="ARBA00022737"/>
    </source>
</evidence>
<name>A0ABD2WFY1_9HYME</name>
<dbReference type="InterPro" id="IPR036770">
    <property type="entry name" value="Ankyrin_rpt-contain_sf"/>
</dbReference>
<dbReference type="AlphaFoldDB" id="A0ABD2WFY1"/>
<dbReference type="PANTHER" id="PTHR24124">
    <property type="entry name" value="ANKYRIN REPEAT FAMILY A"/>
    <property type="match status" value="1"/>
</dbReference>
<evidence type="ECO:0000256" key="2">
    <source>
        <dbReference type="ARBA" id="ARBA00023043"/>
    </source>
</evidence>
<reference evidence="4 5" key="1">
    <citation type="journal article" date="2024" name="bioRxiv">
        <title>A reference genome for Trichogramma kaykai: A tiny desert-dwelling parasitoid wasp with competing sex-ratio distorters.</title>
        <authorList>
            <person name="Culotta J."/>
            <person name="Lindsey A.R."/>
        </authorList>
    </citation>
    <scope>NUCLEOTIDE SEQUENCE [LARGE SCALE GENOMIC DNA]</scope>
    <source>
        <strain evidence="4 5">KSX58</strain>
    </source>
</reference>
<dbReference type="Gene3D" id="1.25.40.20">
    <property type="entry name" value="Ankyrin repeat-containing domain"/>
    <property type="match status" value="3"/>
</dbReference>
<dbReference type="Proteomes" id="UP001627154">
    <property type="component" value="Unassembled WGS sequence"/>
</dbReference>